<keyword evidence="3" id="KW-0269">Exonuclease</keyword>
<dbReference type="Proteomes" id="UP000789706">
    <property type="component" value="Unassembled WGS sequence"/>
</dbReference>
<dbReference type="InterPro" id="IPR013520">
    <property type="entry name" value="Ribonucl_H"/>
</dbReference>
<organism evidence="6 7">
    <name type="scientific">Diversispora eburnea</name>
    <dbReference type="NCBI Taxonomy" id="1213867"/>
    <lineage>
        <taxon>Eukaryota</taxon>
        <taxon>Fungi</taxon>
        <taxon>Fungi incertae sedis</taxon>
        <taxon>Mucoromycota</taxon>
        <taxon>Glomeromycotina</taxon>
        <taxon>Glomeromycetes</taxon>
        <taxon>Diversisporales</taxon>
        <taxon>Diversisporaceae</taxon>
        <taxon>Diversispora</taxon>
    </lineage>
</organism>
<dbReference type="Gene3D" id="3.30.420.10">
    <property type="entry name" value="Ribonuclease H-like superfamily/Ribonuclease H"/>
    <property type="match status" value="1"/>
</dbReference>
<proteinExistence type="predicted"/>
<feature type="compositionally biased region" description="Low complexity" evidence="4">
    <location>
        <begin position="26"/>
        <end position="44"/>
    </location>
</feature>
<dbReference type="InterPro" id="IPR036397">
    <property type="entry name" value="RNaseH_sf"/>
</dbReference>
<dbReference type="AlphaFoldDB" id="A0A9N8YQ01"/>
<dbReference type="InterPro" id="IPR051274">
    <property type="entry name" value="3-5_Exoribonuclease"/>
</dbReference>
<accession>A0A9N8YQ01</accession>
<dbReference type="CDD" id="cd06133">
    <property type="entry name" value="ERI-1_3'hExo_like"/>
    <property type="match status" value="1"/>
</dbReference>
<dbReference type="InterPro" id="IPR047201">
    <property type="entry name" value="ERI-1_3'hExo-like"/>
</dbReference>
<feature type="compositionally biased region" description="Basic and acidic residues" evidence="4">
    <location>
        <begin position="45"/>
        <end position="56"/>
    </location>
</feature>
<keyword evidence="7" id="KW-1185">Reference proteome</keyword>
<dbReference type="GO" id="GO:0003676">
    <property type="term" value="F:nucleic acid binding"/>
    <property type="evidence" value="ECO:0007669"/>
    <property type="project" value="InterPro"/>
</dbReference>
<dbReference type="SMART" id="SM00479">
    <property type="entry name" value="EXOIII"/>
    <property type="match status" value="1"/>
</dbReference>
<evidence type="ECO:0000256" key="3">
    <source>
        <dbReference type="ARBA" id="ARBA00022839"/>
    </source>
</evidence>
<dbReference type="InterPro" id="IPR012337">
    <property type="entry name" value="RNaseH-like_sf"/>
</dbReference>
<dbReference type="SUPFAM" id="SSF53098">
    <property type="entry name" value="Ribonuclease H-like"/>
    <property type="match status" value="1"/>
</dbReference>
<keyword evidence="1" id="KW-0540">Nuclease</keyword>
<dbReference type="PANTHER" id="PTHR23044">
    <property type="entry name" value="3'-5' EXONUCLEASE ERI1-RELATED"/>
    <property type="match status" value="1"/>
</dbReference>
<sequence length="307" mass="35556">MNYMIHPQPQSLGSIITYENDGRSSNTFNTPNIPYIPNNPNNPNNERDNSNEHDNSNKLNMPGILDASLTPEQLDYSQFLFKGFRELSVIKNGRKPQPFQYYLCFDVEATCEAGTGFDFKHEIIEFPMLLIDSSTFEIVDVFHSYVKPSVNPILSDFCIKLTGIPQTTINTSPSFPEMLCKFQEFLHSHQLFYKNSCAFMTDGPWDIRDFIRKQCFISKISRPSYFTLPWVDVRQLFASFYRIEKLNISGMLAKYGLKFEGREHSGIDDAKNLSIIAKRMWEDGVIFKTNRNLNWEIKKKKGNGKKF</sequence>
<evidence type="ECO:0000313" key="7">
    <source>
        <dbReference type="Proteomes" id="UP000789706"/>
    </source>
</evidence>
<dbReference type="GO" id="GO:0000175">
    <property type="term" value="F:3'-5'-RNA exonuclease activity"/>
    <property type="evidence" value="ECO:0007669"/>
    <property type="project" value="InterPro"/>
</dbReference>
<reference evidence="6" key="1">
    <citation type="submission" date="2021-06" db="EMBL/GenBank/DDBJ databases">
        <authorList>
            <person name="Kallberg Y."/>
            <person name="Tangrot J."/>
            <person name="Rosling A."/>
        </authorList>
    </citation>
    <scope>NUCLEOTIDE SEQUENCE</scope>
    <source>
        <strain evidence="6">AZ414A</strain>
    </source>
</reference>
<name>A0A9N8YQ01_9GLOM</name>
<protein>
    <submittedName>
        <fullName evidence="6">2163_t:CDS:1</fullName>
    </submittedName>
</protein>
<evidence type="ECO:0000256" key="4">
    <source>
        <dbReference type="SAM" id="MobiDB-lite"/>
    </source>
</evidence>
<keyword evidence="2" id="KW-0378">Hydrolase</keyword>
<evidence type="ECO:0000256" key="1">
    <source>
        <dbReference type="ARBA" id="ARBA00022722"/>
    </source>
</evidence>
<comment type="caution">
    <text evidence="6">The sequence shown here is derived from an EMBL/GenBank/DDBJ whole genome shotgun (WGS) entry which is preliminary data.</text>
</comment>
<dbReference type="EMBL" id="CAJVPK010000100">
    <property type="protein sequence ID" value="CAG8448688.1"/>
    <property type="molecule type" value="Genomic_DNA"/>
</dbReference>
<evidence type="ECO:0000256" key="2">
    <source>
        <dbReference type="ARBA" id="ARBA00022801"/>
    </source>
</evidence>
<dbReference type="OrthoDB" id="448399at2759"/>
<dbReference type="Pfam" id="PF00929">
    <property type="entry name" value="RNase_T"/>
    <property type="match status" value="1"/>
</dbReference>
<dbReference type="PANTHER" id="PTHR23044:SF61">
    <property type="entry name" value="3'-5' EXORIBONUCLEASE 1-RELATED"/>
    <property type="match status" value="1"/>
</dbReference>
<evidence type="ECO:0000259" key="5">
    <source>
        <dbReference type="SMART" id="SM00479"/>
    </source>
</evidence>
<feature type="domain" description="Exonuclease" evidence="5">
    <location>
        <begin position="101"/>
        <end position="286"/>
    </location>
</feature>
<feature type="region of interest" description="Disordered" evidence="4">
    <location>
        <begin position="26"/>
        <end position="60"/>
    </location>
</feature>
<evidence type="ECO:0000313" key="6">
    <source>
        <dbReference type="EMBL" id="CAG8448688.1"/>
    </source>
</evidence>
<gene>
    <name evidence="6" type="ORF">DEBURN_LOCUS1977</name>
</gene>